<evidence type="ECO:0000313" key="2">
    <source>
        <dbReference type="EMBL" id="RKS71531.1"/>
    </source>
</evidence>
<dbReference type="InParanoid" id="A0A420XMF0"/>
<protein>
    <submittedName>
        <fullName evidence="2">Uncharacterized protein</fullName>
    </submittedName>
</protein>
<feature type="non-terminal residue" evidence="2">
    <location>
        <position position="1"/>
    </location>
</feature>
<sequence length="51" mass="5816">DGWILEHDPRRPGLFQFRNPRGGPPTPAVHTIDRHPGLTLELDLEPPDPRE</sequence>
<evidence type="ECO:0000256" key="1">
    <source>
        <dbReference type="SAM" id="MobiDB-lite"/>
    </source>
</evidence>
<keyword evidence="3" id="KW-1185">Reference proteome</keyword>
<feature type="region of interest" description="Disordered" evidence="1">
    <location>
        <begin position="1"/>
        <end position="33"/>
    </location>
</feature>
<accession>A0A420XMF0</accession>
<name>A0A420XMF0_9ACTN</name>
<gene>
    <name evidence="2" type="ORF">CLV35_3331</name>
</gene>
<proteinExistence type="predicted"/>
<dbReference type="Proteomes" id="UP000281955">
    <property type="component" value="Unassembled WGS sequence"/>
</dbReference>
<dbReference type="EMBL" id="RBWV01000014">
    <property type="protein sequence ID" value="RKS71531.1"/>
    <property type="molecule type" value="Genomic_DNA"/>
</dbReference>
<reference evidence="2 3" key="1">
    <citation type="submission" date="2018-10" db="EMBL/GenBank/DDBJ databases">
        <title>Genomic Encyclopedia of Archaeal and Bacterial Type Strains, Phase II (KMG-II): from individual species to whole genera.</title>
        <authorList>
            <person name="Goeker M."/>
        </authorList>
    </citation>
    <scope>NUCLEOTIDE SEQUENCE [LARGE SCALE GENOMIC DNA]</scope>
    <source>
        <strain evidence="2 3">RP-AC37</strain>
    </source>
</reference>
<comment type="caution">
    <text evidence="2">The sequence shown here is derived from an EMBL/GenBank/DDBJ whole genome shotgun (WGS) entry which is preliminary data.</text>
</comment>
<feature type="compositionally biased region" description="Basic and acidic residues" evidence="1">
    <location>
        <begin position="1"/>
        <end position="11"/>
    </location>
</feature>
<evidence type="ECO:0000313" key="3">
    <source>
        <dbReference type="Proteomes" id="UP000281955"/>
    </source>
</evidence>
<organism evidence="2 3">
    <name type="scientific">Motilibacter peucedani</name>
    <dbReference type="NCBI Taxonomy" id="598650"/>
    <lineage>
        <taxon>Bacteria</taxon>
        <taxon>Bacillati</taxon>
        <taxon>Actinomycetota</taxon>
        <taxon>Actinomycetes</taxon>
        <taxon>Motilibacterales</taxon>
        <taxon>Motilibacteraceae</taxon>
        <taxon>Motilibacter</taxon>
    </lineage>
</organism>
<dbReference type="AlphaFoldDB" id="A0A420XMF0"/>